<dbReference type="Proteomes" id="UP000031246">
    <property type="component" value="Unassembled WGS sequence"/>
</dbReference>
<name>A0A0C1G7R6_9SPHI</name>
<dbReference type="SUPFAM" id="SSF56935">
    <property type="entry name" value="Porins"/>
    <property type="match status" value="1"/>
</dbReference>
<dbReference type="Gene3D" id="2.40.160.10">
    <property type="entry name" value="Porin"/>
    <property type="match status" value="1"/>
</dbReference>
<reference evidence="2 3" key="1">
    <citation type="submission" date="2014-10" db="EMBL/GenBank/DDBJ databases">
        <title>Pedobacter Kyungheensis.</title>
        <authorList>
            <person name="Anderson B.M."/>
            <person name="Newman J.D."/>
        </authorList>
    </citation>
    <scope>NUCLEOTIDE SEQUENCE [LARGE SCALE GENOMIC DNA]</scope>
    <source>
        <strain evidence="2 3">KACC 16221</strain>
    </source>
</reference>
<keyword evidence="3" id="KW-1185">Reference proteome</keyword>
<dbReference type="EMBL" id="JSYN01000003">
    <property type="protein sequence ID" value="KIA96149.1"/>
    <property type="molecule type" value="Genomic_DNA"/>
</dbReference>
<accession>A0A0C1G7R6</accession>
<feature type="chain" id="PRO_5002150534" evidence="1">
    <location>
        <begin position="21"/>
        <end position="383"/>
    </location>
</feature>
<keyword evidence="1" id="KW-0732">Signal</keyword>
<sequence length="383" mass="43275">MYRKTTILFILVITRMLASAQQTDIGGIDRDTISNYSKYKRSIGFAGLLQTRFLASLTDKVDINGKNFSETAESKNRNAFMLKRARLQIKGNVNDHFAANIMVNFAEFNSNPSNKVLENAYVKYSLNKHFNIQAGQFRPFFGIEDALPVDVIRTFDYSNQYYAFGASGWQSFQIGLSLLGDITSNAKVPLRYYLGVYNGNNRNEPSDNDEAKNFYGRVEAELTKKLIIGVNAAVGSLGKGQGDAWGADVVTTHKVGSRWQFSLSAEYKNGTNLALFNTYTNNAPSLSAVRMQGFYVFPILRYNPNLPRLRGIELSSRYEYLDVNYKLDPNLRQNIVPNISLVFADDFYAAIQTGVNINLYNRNLPLTATYTSSLYYLQLQVRF</sequence>
<evidence type="ECO:0000313" key="3">
    <source>
        <dbReference type="Proteomes" id="UP000031246"/>
    </source>
</evidence>
<organism evidence="2 3">
    <name type="scientific">Pedobacter kyungheensis</name>
    <dbReference type="NCBI Taxonomy" id="1069985"/>
    <lineage>
        <taxon>Bacteria</taxon>
        <taxon>Pseudomonadati</taxon>
        <taxon>Bacteroidota</taxon>
        <taxon>Sphingobacteriia</taxon>
        <taxon>Sphingobacteriales</taxon>
        <taxon>Sphingobacteriaceae</taxon>
        <taxon>Pedobacter</taxon>
    </lineage>
</organism>
<dbReference type="Pfam" id="PF07396">
    <property type="entry name" value="Porin_O_P"/>
    <property type="match status" value="1"/>
</dbReference>
<gene>
    <name evidence="2" type="ORF">OC25_03395</name>
</gene>
<comment type="caution">
    <text evidence="2">The sequence shown here is derived from an EMBL/GenBank/DDBJ whole genome shotgun (WGS) entry which is preliminary data.</text>
</comment>
<evidence type="ECO:0000313" key="2">
    <source>
        <dbReference type="EMBL" id="KIA96149.1"/>
    </source>
</evidence>
<dbReference type="OrthoDB" id="1412624at2"/>
<evidence type="ECO:0000256" key="1">
    <source>
        <dbReference type="SAM" id="SignalP"/>
    </source>
</evidence>
<dbReference type="RefSeq" id="WP_039471793.1">
    <property type="nucleotide sequence ID" value="NZ_JSYN01000003.1"/>
</dbReference>
<dbReference type="InterPro" id="IPR023614">
    <property type="entry name" value="Porin_dom_sf"/>
</dbReference>
<proteinExistence type="predicted"/>
<dbReference type="AlphaFoldDB" id="A0A0C1G7R6"/>
<feature type="signal peptide" evidence="1">
    <location>
        <begin position="1"/>
        <end position="20"/>
    </location>
</feature>
<protein>
    <submittedName>
        <fullName evidence="2">Porin</fullName>
    </submittedName>
</protein>
<dbReference type="InterPro" id="IPR010870">
    <property type="entry name" value="Porin_O/P"/>
</dbReference>